<proteinExistence type="predicted"/>
<evidence type="ECO:0000313" key="2">
    <source>
        <dbReference type="Proteomes" id="UP001604267"/>
    </source>
</evidence>
<name>A0ABW7BEJ3_9ACTN</name>
<reference evidence="1 2" key="1">
    <citation type="submission" date="2024-10" db="EMBL/GenBank/DDBJ databases">
        <title>The Natural Products Discovery Center: Release of the First 8490 Sequenced Strains for Exploring Actinobacteria Biosynthetic Diversity.</title>
        <authorList>
            <person name="Kalkreuter E."/>
            <person name="Kautsar S.A."/>
            <person name="Yang D."/>
            <person name="Bader C.D."/>
            <person name="Teijaro C.N."/>
            <person name="Fluegel L."/>
            <person name="Davis C.M."/>
            <person name="Simpson J.R."/>
            <person name="Lauterbach L."/>
            <person name="Steele A.D."/>
            <person name="Gui C."/>
            <person name="Meng S."/>
            <person name="Li G."/>
            <person name="Viehrig K."/>
            <person name="Ye F."/>
            <person name="Su P."/>
            <person name="Kiefer A.F."/>
            <person name="Nichols A."/>
            <person name="Cepeda A.J."/>
            <person name="Yan W."/>
            <person name="Fan B."/>
            <person name="Jiang Y."/>
            <person name="Adhikari A."/>
            <person name="Zheng C.-J."/>
            <person name="Schuster L."/>
            <person name="Cowan T.M."/>
            <person name="Smanski M.J."/>
            <person name="Chevrette M.G."/>
            <person name="De Carvalho L.P.S."/>
            <person name="Shen B."/>
        </authorList>
    </citation>
    <scope>NUCLEOTIDE SEQUENCE [LARGE SCALE GENOMIC DNA]</scope>
    <source>
        <strain evidence="1 2">NPDC048320</strain>
    </source>
</reference>
<dbReference type="EMBL" id="JBICYV010000015">
    <property type="protein sequence ID" value="MFG3014453.1"/>
    <property type="molecule type" value="Genomic_DNA"/>
</dbReference>
<protein>
    <submittedName>
        <fullName evidence="1">DUF6086 family protein</fullName>
    </submittedName>
</protein>
<dbReference type="RefSeq" id="WP_388315583.1">
    <property type="nucleotide sequence ID" value="NZ_JBIBCC010000002.1"/>
</dbReference>
<gene>
    <name evidence="1" type="ORF">ACGFZB_29335</name>
</gene>
<accession>A0ABW7BEJ3</accession>
<sequence length="145" mass="15592">MSQYFDIGDETLWNPSNGAARLFLRQVEVFEAELELPSGLGPMRNDECRIDPEVFGVFVHALLARHRRTGHPIVLALSESVVGVVVVLARRAGIDIDWERLEAFPDGPLADVQVCAAGASGPGEGGAWAAAVRARAAELSRGMAR</sequence>
<organism evidence="1 2">
    <name type="scientific">Streptomyces cinerochromogenes</name>
    <dbReference type="NCBI Taxonomy" id="66422"/>
    <lineage>
        <taxon>Bacteria</taxon>
        <taxon>Bacillati</taxon>
        <taxon>Actinomycetota</taxon>
        <taxon>Actinomycetes</taxon>
        <taxon>Kitasatosporales</taxon>
        <taxon>Streptomycetaceae</taxon>
        <taxon>Streptomyces</taxon>
    </lineage>
</organism>
<dbReference type="InterPro" id="IPR045732">
    <property type="entry name" value="DUF6086"/>
</dbReference>
<evidence type="ECO:0000313" key="1">
    <source>
        <dbReference type="EMBL" id="MFG3014453.1"/>
    </source>
</evidence>
<comment type="caution">
    <text evidence="1">The sequence shown here is derived from an EMBL/GenBank/DDBJ whole genome shotgun (WGS) entry which is preliminary data.</text>
</comment>
<dbReference type="Pfam" id="PF19564">
    <property type="entry name" value="DUF6086"/>
    <property type="match status" value="1"/>
</dbReference>
<dbReference type="Proteomes" id="UP001604267">
    <property type="component" value="Unassembled WGS sequence"/>
</dbReference>
<keyword evidence="2" id="KW-1185">Reference proteome</keyword>